<dbReference type="PRINTS" id="PR00473">
    <property type="entry name" value="GALCTOKINASE"/>
</dbReference>
<dbReference type="Pfam" id="PF08544">
    <property type="entry name" value="GHMP_kinases_C"/>
    <property type="match status" value="1"/>
</dbReference>
<dbReference type="GO" id="GO:0005829">
    <property type="term" value="C:cytosol"/>
    <property type="evidence" value="ECO:0007669"/>
    <property type="project" value="TreeGrafter"/>
</dbReference>
<evidence type="ECO:0000313" key="15">
    <source>
        <dbReference type="Proteomes" id="UP000198426"/>
    </source>
</evidence>
<evidence type="ECO:0000259" key="12">
    <source>
        <dbReference type="Pfam" id="PF08544"/>
    </source>
</evidence>
<dbReference type="PIRSF" id="PIRSF000530">
    <property type="entry name" value="Galactokinase"/>
    <property type="match status" value="1"/>
</dbReference>
<evidence type="ECO:0000256" key="1">
    <source>
        <dbReference type="ARBA" id="ARBA00006566"/>
    </source>
</evidence>
<evidence type="ECO:0000256" key="7">
    <source>
        <dbReference type="ARBA" id="ARBA00022842"/>
    </source>
</evidence>
<evidence type="ECO:0000256" key="3">
    <source>
        <dbReference type="ARBA" id="ARBA00022723"/>
    </source>
</evidence>
<evidence type="ECO:0000259" key="11">
    <source>
        <dbReference type="Pfam" id="PF00288"/>
    </source>
</evidence>
<feature type="domain" description="GHMP kinase C-terminal" evidence="12">
    <location>
        <begin position="285"/>
        <end position="362"/>
    </location>
</feature>
<dbReference type="InterPro" id="IPR006203">
    <property type="entry name" value="GHMP_knse_ATP-bd_CS"/>
</dbReference>
<dbReference type="EMBL" id="FZOY01000007">
    <property type="protein sequence ID" value="SNT15768.1"/>
    <property type="molecule type" value="Genomic_DNA"/>
</dbReference>
<dbReference type="PRINTS" id="PR00959">
    <property type="entry name" value="MEVGALKINASE"/>
</dbReference>
<evidence type="ECO:0000256" key="2">
    <source>
        <dbReference type="ARBA" id="ARBA00022679"/>
    </source>
</evidence>
<dbReference type="EC" id="2.7.1.6" evidence="10"/>
<dbReference type="SUPFAM" id="SSF54211">
    <property type="entry name" value="Ribosomal protein S5 domain 2-like"/>
    <property type="match status" value="1"/>
</dbReference>
<proteinExistence type="inferred from homology"/>
<dbReference type="Gene3D" id="3.30.70.890">
    <property type="entry name" value="GHMP kinase, C-terminal domain"/>
    <property type="match status" value="1"/>
</dbReference>
<keyword evidence="9" id="KW-0119">Carbohydrate metabolism</keyword>
<dbReference type="Pfam" id="PF10509">
    <property type="entry name" value="GalKase_gal_bdg"/>
    <property type="match status" value="1"/>
</dbReference>
<keyword evidence="5 14" id="KW-0418">Kinase</keyword>
<dbReference type="InterPro" id="IPR036554">
    <property type="entry name" value="GHMP_kinase_C_sf"/>
</dbReference>
<dbReference type="InterPro" id="IPR013750">
    <property type="entry name" value="GHMP_kinase_C_dom"/>
</dbReference>
<organism evidence="14 15">
    <name type="scientific">Tropicimonas sediminicola</name>
    <dbReference type="NCBI Taxonomy" id="1031541"/>
    <lineage>
        <taxon>Bacteria</taxon>
        <taxon>Pseudomonadati</taxon>
        <taxon>Pseudomonadota</taxon>
        <taxon>Alphaproteobacteria</taxon>
        <taxon>Rhodobacterales</taxon>
        <taxon>Roseobacteraceae</taxon>
        <taxon>Tropicimonas</taxon>
    </lineage>
</organism>
<dbReference type="InterPro" id="IPR000705">
    <property type="entry name" value="Galactokinase"/>
</dbReference>
<name>A0A239KDD9_9RHOB</name>
<evidence type="ECO:0000256" key="10">
    <source>
        <dbReference type="NCBIfam" id="TIGR00131"/>
    </source>
</evidence>
<dbReference type="Proteomes" id="UP000198426">
    <property type="component" value="Unassembled WGS sequence"/>
</dbReference>
<dbReference type="Gene3D" id="3.30.230.10">
    <property type="match status" value="1"/>
</dbReference>
<gene>
    <name evidence="14" type="ORF">SAMN05421757_10717</name>
</gene>
<evidence type="ECO:0000256" key="9">
    <source>
        <dbReference type="ARBA" id="ARBA00023277"/>
    </source>
</evidence>
<sequence>MQRVSNVTDEELLVQVSNAFEAAFGCQPGAVAFAPGRVNLLGEHTDYTGGLAMPMPLNLGVAVAVGPGSEPGLVEFVSETLSETDRRRADDPPAGRWSDYMLGCLQAVAGEEIARDGCRCAVSATLPVGAGLSSSAAVEVATLRAANALLGREDEPGELARIALKVENDYVGVPCGIMDQVAASAGVPGLALLLDTRTLDVSPIRLPYNHHFVVVHSGVSHRLALDAYSERVAECARAASELGVADLGELSLDDLGRAIGLAEPLGRRVRHVVTENERVRAGVADLEAGAAAAFGRRMIESHLSQRDDFEVSIARVDALVDGAMRSGALGARLTGGGFGGAIVALVRDVHLDAFCASIRAGFPEARVLAVA</sequence>
<protein>
    <recommendedName>
        <fullName evidence="10">Galactokinase</fullName>
        <ecNumber evidence="10">2.7.1.6</ecNumber>
    </recommendedName>
</protein>
<dbReference type="InterPro" id="IPR020568">
    <property type="entry name" value="Ribosomal_Su5_D2-typ_SF"/>
</dbReference>
<dbReference type="GO" id="GO:0006012">
    <property type="term" value="P:galactose metabolic process"/>
    <property type="evidence" value="ECO:0007669"/>
    <property type="project" value="UniProtKB-UniRule"/>
</dbReference>
<evidence type="ECO:0000256" key="4">
    <source>
        <dbReference type="ARBA" id="ARBA00022741"/>
    </source>
</evidence>
<evidence type="ECO:0000256" key="5">
    <source>
        <dbReference type="ARBA" id="ARBA00022777"/>
    </source>
</evidence>
<evidence type="ECO:0000259" key="13">
    <source>
        <dbReference type="Pfam" id="PF10509"/>
    </source>
</evidence>
<comment type="similarity">
    <text evidence="1">Belongs to the GHMP kinase family. GalK subfamily.</text>
</comment>
<keyword evidence="2" id="KW-0808">Transferase</keyword>
<dbReference type="InterPro" id="IPR006204">
    <property type="entry name" value="GHMP_kinase_N_dom"/>
</dbReference>
<keyword evidence="7" id="KW-0460">Magnesium</keyword>
<dbReference type="InterPro" id="IPR006206">
    <property type="entry name" value="Mevalonate/galactokinase"/>
</dbReference>
<dbReference type="AlphaFoldDB" id="A0A239KDD9"/>
<dbReference type="GO" id="GO:0004335">
    <property type="term" value="F:galactokinase activity"/>
    <property type="evidence" value="ECO:0007669"/>
    <property type="project" value="UniProtKB-UniRule"/>
</dbReference>
<keyword evidence="6" id="KW-0067">ATP-binding</keyword>
<evidence type="ECO:0000313" key="14">
    <source>
        <dbReference type="EMBL" id="SNT15768.1"/>
    </source>
</evidence>
<accession>A0A239KDD9</accession>
<reference evidence="14 15" key="1">
    <citation type="submission" date="2017-06" db="EMBL/GenBank/DDBJ databases">
        <authorList>
            <person name="Kim H.J."/>
            <person name="Triplett B.A."/>
        </authorList>
    </citation>
    <scope>NUCLEOTIDE SEQUENCE [LARGE SCALE GENOMIC DNA]</scope>
    <source>
        <strain evidence="14 15">DSM 29339</strain>
    </source>
</reference>
<keyword evidence="8" id="KW-0299">Galactose metabolism</keyword>
<keyword evidence="4" id="KW-0547">Nucleotide-binding</keyword>
<dbReference type="InterPro" id="IPR014721">
    <property type="entry name" value="Ribsml_uS5_D2-typ_fold_subgr"/>
</dbReference>
<evidence type="ECO:0000256" key="8">
    <source>
        <dbReference type="ARBA" id="ARBA00023144"/>
    </source>
</evidence>
<dbReference type="FunFam" id="3.30.70.890:FF:000001">
    <property type="entry name" value="Galactokinase"/>
    <property type="match status" value="1"/>
</dbReference>
<dbReference type="SUPFAM" id="SSF55060">
    <property type="entry name" value="GHMP Kinase, C-terminal domain"/>
    <property type="match status" value="1"/>
</dbReference>
<dbReference type="GO" id="GO:0005524">
    <property type="term" value="F:ATP binding"/>
    <property type="evidence" value="ECO:0007669"/>
    <property type="project" value="UniProtKB-UniRule"/>
</dbReference>
<dbReference type="GO" id="GO:0046872">
    <property type="term" value="F:metal ion binding"/>
    <property type="evidence" value="ECO:0007669"/>
    <property type="project" value="UniProtKB-KW"/>
</dbReference>
<dbReference type="RefSeq" id="WP_176442910.1">
    <property type="nucleotide sequence ID" value="NZ_FZOY01000007.1"/>
</dbReference>
<keyword evidence="3" id="KW-0479">Metal-binding</keyword>
<evidence type="ECO:0000256" key="6">
    <source>
        <dbReference type="ARBA" id="ARBA00022840"/>
    </source>
</evidence>
<dbReference type="PANTHER" id="PTHR10457:SF7">
    <property type="entry name" value="GALACTOKINASE-RELATED"/>
    <property type="match status" value="1"/>
</dbReference>
<dbReference type="PANTHER" id="PTHR10457">
    <property type="entry name" value="MEVALONATE KINASE/GALACTOKINASE"/>
    <property type="match status" value="1"/>
</dbReference>
<keyword evidence="15" id="KW-1185">Reference proteome</keyword>
<dbReference type="InterPro" id="IPR019539">
    <property type="entry name" value="GalKase_N"/>
</dbReference>
<dbReference type="NCBIfam" id="TIGR00131">
    <property type="entry name" value="gal_kin"/>
    <property type="match status" value="1"/>
</dbReference>
<dbReference type="Pfam" id="PF00288">
    <property type="entry name" value="GHMP_kinases_N"/>
    <property type="match status" value="1"/>
</dbReference>
<feature type="domain" description="GHMP kinase N-terminal" evidence="11">
    <location>
        <begin position="103"/>
        <end position="186"/>
    </location>
</feature>
<dbReference type="PROSITE" id="PS00627">
    <property type="entry name" value="GHMP_KINASES_ATP"/>
    <property type="match status" value="1"/>
</dbReference>
<feature type="domain" description="Galactokinase N-terminal" evidence="13">
    <location>
        <begin position="19"/>
        <end position="67"/>
    </location>
</feature>